<evidence type="ECO:0000256" key="5">
    <source>
        <dbReference type="ARBA" id="ARBA00022857"/>
    </source>
</evidence>
<keyword evidence="4" id="KW-0256">Endoplasmic reticulum</keyword>
<evidence type="ECO:0000256" key="4">
    <source>
        <dbReference type="ARBA" id="ARBA00022824"/>
    </source>
</evidence>
<evidence type="ECO:0000256" key="8">
    <source>
        <dbReference type="ARBA" id="ARBA00023098"/>
    </source>
</evidence>
<dbReference type="AlphaFoldDB" id="A0A9W8TPQ5"/>
<keyword evidence="5" id="KW-0521">NADP</keyword>
<dbReference type="InterPro" id="IPR045022">
    <property type="entry name" value="KDSR-like"/>
</dbReference>
<gene>
    <name evidence="12" type="ORF">NPX13_g1362</name>
</gene>
<evidence type="ECO:0000256" key="7">
    <source>
        <dbReference type="ARBA" id="ARBA00023002"/>
    </source>
</evidence>
<dbReference type="PRINTS" id="PR00081">
    <property type="entry name" value="GDHRDH"/>
</dbReference>
<name>A0A9W8TPQ5_9PEZI</name>
<evidence type="ECO:0000256" key="3">
    <source>
        <dbReference type="ARBA" id="ARBA00004991"/>
    </source>
</evidence>
<proteinExistence type="predicted"/>
<dbReference type="InterPro" id="IPR002347">
    <property type="entry name" value="SDR_fam"/>
</dbReference>
<dbReference type="CDD" id="cd08939">
    <property type="entry name" value="KDSR-like_SDR_c"/>
    <property type="match status" value="1"/>
</dbReference>
<comment type="catalytic activity">
    <reaction evidence="11">
        <text>sphinganine + NADP(+) = 3-oxosphinganine + NADPH + H(+)</text>
        <dbReference type="Rhea" id="RHEA:22640"/>
        <dbReference type="ChEBI" id="CHEBI:15378"/>
        <dbReference type="ChEBI" id="CHEBI:57783"/>
        <dbReference type="ChEBI" id="CHEBI:57817"/>
        <dbReference type="ChEBI" id="CHEBI:58299"/>
        <dbReference type="ChEBI" id="CHEBI:58349"/>
        <dbReference type="EC" id="1.1.1.102"/>
    </reaction>
    <physiologicalReaction direction="right-to-left" evidence="11">
        <dbReference type="Rhea" id="RHEA:22642"/>
    </physiologicalReaction>
</comment>
<dbReference type="Gene3D" id="3.40.50.720">
    <property type="entry name" value="NAD(P)-binding Rossmann-like Domain"/>
    <property type="match status" value="1"/>
</dbReference>
<dbReference type="EMBL" id="JANPWZ010000121">
    <property type="protein sequence ID" value="KAJ3579202.1"/>
    <property type="molecule type" value="Genomic_DNA"/>
</dbReference>
<dbReference type="GO" id="GO:0006666">
    <property type="term" value="P:3-keto-sphinganine metabolic process"/>
    <property type="evidence" value="ECO:0007669"/>
    <property type="project" value="InterPro"/>
</dbReference>
<evidence type="ECO:0000256" key="10">
    <source>
        <dbReference type="ARBA" id="ARBA00044737"/>
    </source>
</evidence>
<evidence type="ECO:0000256" key="9">
    <source>
        <dbReference type="ARBA" id="ARBA00026112"/>
    </source>
</evidence>
<dbReference type="GO" id="GO:0005789">
    <property type="term" value="C:endoplasmic reticulum membrane"/>
    <property type="evidence" value="ECO:0007669"/>
    <property type="project" value="TreeGrafter"/>
</dbReference>
<dbReference type="SUPFAM" id="SSF51735">
    <property type="entry name" value="NAD(P)-binding Rossmann-fold domains"/>
    <property type="match status" value="1"/>
</dbReference>
<keyword evidence="7" id="KW-0560">Oxidoreductase</keyword>
<dbReference type="InterPro" id="IPR036291">
    <property type="entry name" value="NAD(P)-bd_dom_sf"/>
</dbReference>
<keyword evidence="6" id="KW-0746">Sphingolipid metabolism</keyword>
<comment type="subcellular location">
    <subcellularLocation>
        <location evidence="1">Endoplasmic reticulum</location>
    </subcellularLocation>
</comment>
<keyword evidence="8" id="KW-0443">Lipid metabolism</keyword>
<organism evidence="12 13">
    <name type="scientific">Xylaria arbuscula</name>
    <dbReference type="NCBI Taxonomy" id="114810"/>
    <lineage>
        <taxon>Eukaryota</taxon>
        <taxon>Fungi</taxon>
        <taxon>Dikarya</taxon>
        <taxon>Ascomycota</taxon>
        <taxon>Pezizomycotina</taxon>
        <taxon>Sordariomycetes</taxon>
        <taxon>Xylariomycetidae</taxon>
        <taxon>Xylariales</taxon>
        <taxon>Xylariaceae</taxon>
        <taxon>Xylaria</taxon>
    </lineage>
</organism>
<comment type="pathway">
    <text evidence="3">Sphingolipid metabolism.</text>
</comment>
<keyword evidence="13" id="KW-1185">Reference proteome</keyword>
<comment type="pathway">
    <text evidence="2">Lipid metabolism; sphingolipid metabolism.</text>
</comment>
<comment type="function">
    <text evidence="10">Catalyzes the reduction of 3'-oxosphinganine (3-ketodihydrosphingosine/KDS) to sphinganine (dihydrosphingosine/DHS), the second step of de novo sphingolipid biosynthesis.</text>
</comment>
<dbReference type="EC" id="1.1.1.102" evidence="9"/>
<evidence type="ECO:0000313" key="13">
    <source>
        <dbReference type="Proteomes" id="UP001148614"/>
    </source>
</evidence>
<comment type="caution">
    <text evidence="12">The sequence shown here is derived from an EMBL/GenBank/DDBJ whole genome shotgun (WGS) entry which is preliminary data.</text>
</comment>
<dbReference type="PANTHER" id="PTHR43550">
    <property type="entry name" value="3-KETODIHYDROSPHINGOSINE REDUCTASE"/>
    <property type="match status" value="1"/>
</dbReference>
<evidence type="ECO:0000256" key="2">
    <source>
        <dbReference type="ARBA" id="ARBA00004760"/>
    </source>
</evidence>
<dbReference type="GO" id="GO:0030148">
    <property type="term" value="P:sphingolipid biosynthetic process"/>
    <property type="evidence" value="ECO:0007669"/>
    <property type="project" value="InterPro"/>
</dbReference>
<evidence type="ECO:0000256" key="6">
    <source>
        <dbReference type="ARBA" id="ARBA00022919"/>
    </source>
</evidence>
<dbReference type="Pfam" id="PF00106">
    <property type="entry name" value="adh_short"/>
    <property type="match status" value="1"/>
</dbReference>
<evidence type="ECO:0000256" key="1">
    <source>
        <dbReference type="ARBA" id="ARBA00004240"/>
    </source>
</evidence>
<sequence>MGNYLSSNHFPVDGKTIVITGGSSGMGLSVGQQLAGKGANVVIVARDQGKLLHAIEEIRQAAKDPQTQRFLQLPADLTVPTEPVRVIEEIVSWNSGNPPDTVWCCAGASIPGLFIETPLSDFQAQMNSNYFSSLYMAHTIMRTWIQTAQKNQASSSGEKPSSPIAPHHLIFTASFLAFYSFTGYSPYSPTKAALRSLCDTLSQEANLYAAAYPNEPAIRLHTIFPATIFTASYELENTIKADVTKKLEETDDGQTPEVVAAESIKGLESGLELVSTNLITSLVQRTWLMGLVMVFVRGDMDIKVRKWGREHGAVGRKTDDKKA</sequence>
<dbReference type="GO" id="GO:0047560">
    <property type="term" value="F:3-dehydrosphinganine reductase activity"/>
    <property type="evidence" value="ECO:0007669"/>
    <property type="project" value="UniProtKB-EC"/>
</dbReference>
<evidence type="ECO:0000313" key="12">
    <source>
        <dbReference type="EMBL" id="KAJ3579202.1"/>
    </source>
</evidence>
<dbReference type="PANTHER" id="PTHR43550:SF3">
    <property type="entry name" value="3-KETODIHYDROSPHINGOSINE REDUCTASE"/>
    <property type="match status" value="1"/>
</dbReference>
<reference evidence="12" key="1">
    <citation type="submission" date="2022-07" db="EMBL/GenBank/DDBJ databases">
        <title>Genome Sequence of Xylaria arbuscula.</title>
        <authorList>
            <person name="Buettner E."/>
        </authorList>
    </citation>
    <scope>NUCLEOTIDE SEQUENCE</scope>
    <source>
        <strain evidence="12">VT107</strain>
    </source>
</reference>
<dbReference type="VEuPathDB" id="FungiDB:F4678DRAFT_426391"/>
<accession>A0A9W8TPQ5</accession>
<protein>
    <recommendedName>
        <fullName evidence="9">3-dehydrosphinganine reductase</fullName>
        <ecNumber evidence="9">1.1.1.102</ecNumber>
    </recommendedName>
</protein>
<dbReference type="Proteomes" id="UP001148614">
    <property type="component" value="Unassembled WGS sequence"/>
</dbReference>
<evidence type="ECO:0000256" key="11">
    <source>
        <dbReference type="ARBA" id="ARBA00048930"/>
    </source>
</evidence>